<dbReference type="GO" id="GO:0016757">
    <property type="term" value="F:glycosyltransferase activity"/>
    <property type="evidence" value="ECO:0007669"/>
    <property type="project" value="InterPro"/>
</dbReference>
<dbReference type="Gene3D" id="3.40.50.2000">
    <property type="entry name" value="Glycogen Phosphorylase B"/>
    <property type="match status" value="2"/>
</dbReference>
<evidence type="ECO:0000259" key="1">
    <source>
        <dbReference type="Pfam" id="PF00534"/>
    </source>
</evidence>
<keyword evidence="2" id="KW-0808">Transferase</keyword>
<reference evidence="2 3" key="1">
    <citation type="submission" date="2014-04" db="EMBL/GenBank/DDBJ databases">
        <authorList>
            <person name="Sears C."/>
            <person name="Carroll K."/>
            <person name="Sack B.R."/>
            <person name="Qadri F."/>
            <person name="Myers L.L."/>
            <person name="Chung G.-T."/>
            <person name="Escheverria P."/>
            <person name="Fraser C.M."/>
            <person name="Sadzewicz L."/>
            <person name="Shefchek K.A."/>
            <person name="Tallon L."/>
            <person name="Das S.P."/>
            <person name="Daugherty S."/>
            <person name="Mongodin E.F."/>
        </authorList>
    </citation>
    <scope>NUCLEOTIDE SEQUENCE [LARGE SCALE GENOMIC DNA]</scope>
    <source>
        <strain evidence="3">3775 SL(B) 10 (iv)</strain>
    </source>
</reference>
<dbReference type="PANTHER" id="PTHR12526:SF628">
    <property type="entry name" value="MANNOSYLGLUCOSYLGLYCERATE SYNTHASE"/>
    <property type="match status" value="1"/>
</dbReference>
<dbReference type="PATRIC" id="fig|1339350.3.peg.3590"/>
<dbReference type="EMBL" id="JNHI01000028">
    <property type="protein sequence ID" value="KDS28071.1"/>
    <property type="molecule type" value="Genomic_DNA"/>
</dbReference>
<name>A0A078R0B5_PHOVU</name>
<dbReference type="SUPFAM" id="SSF53756">
    <property type="entry name" value="UDP-Glycosyltransferase/glycogen phosphorylase"/>
    <property type="match status" value="1"/>
</dbReference>
<gene>
    <name evidence="2" type="ORF">M097_3767</name>
</gene>
<accession>A0A078R0B5</accession>
<dbReference type="Proteomes" id="UP000028134">
    <property type="component" value="Unassembled WGS sequence"/>
</dbReference>
<dbReference type="AlphaFoldDB" id="A0A078R0B5"/>
<feature type="domain" description="Glycosyl transferase family 1" evidence="1">
    <location>
        <begin position="214"/>
        <end position="372"/>
    </location>
</feature>
<comment type="caution">
    <text evidence="2">The sequence shown here is derived from an EMBL/GenBank/DDBJ whole genome shotgun (WGS) entry which is preliminary data.</text>
</comment>
<dbReference type="InterPro" id="IPR001296">
    <property type="entry name" value="Glyco_trans_1"/>
</dbReference>
<evidence type="ECO:0000313" key="2">
    <source>
        <dbReference type="EMBL" id="KDS28071.1"/>
    </source>
</evidence>
<proteinExistence type="predicted"/>
<organism evidence="2 3">
    <name type="scientific">Phocaeicola vulgatus str. 3775 SL</name>
    <name type="common">B</name>
    <name type="synonym">iv</name>
    <dbReference type="NCBI Taxonomy" id="1339350"/>
    <lineage>
        <taxon>Bacteria</taxon>
        <taxon>Pseudomonadati</taxon>
        <taxon>Bacteroidota</taxon>
        <taxon>Bacteroidia</taxon>
        <taxon>Bacteroidales</taxon>
        <taxon>Bacteroidaceae</taxon>
        <taxon>Phocaeicola</taxon>
    </lineage>
</organism>
<protein>
    <submittedName>
        <fullName evidence="2">Glycosyl transferases group 1 family protein</fullName>
    </submittedName>
</protein>
<dbReference type="DNASU" id="5302035"/>
<dbReference type="PANTHER" id="PTHR12526">
    <property type="entry name" value="GLYCOSYLTRANSFERASE"/>
    <property type="match status" value="1"/>
</dbReference>
<evidence type="ECO:0000313" key="3">
    <source>
        <dbReference type="Proteomes" id="UP000028134"/>
    </source>
</evidence>
<dbReference type="RefSeq" id="WP_008666582.1">
    <property type="nucleotide sequence ID" value="NZ_JNHI01000028.1"/>
</dbReference>
<dbReference type="Pfam" id="PF00534">
    <property type="entry name" value="Glycos_transf_1"/>
    <property type="match status" value="1"/>
</dbReference>
<dbReference type="GeneID" id="5302035"/>
<sequence length="392" mass="45754">MNILFYTTNEVAPQYGGVERVTANIANALTTFYNVNCYSAYKYNIDKSFIKQQFVNTIKINSYHNLNNLIQFIEQNKIDVIINQGEHKLTKSLRLALNQSQNKKCKLMFALHVSPATEINFITLDNPKKELKEGKNIRKNISKFLSFPYQKIRKIIKLPILYRESYHFADKVILLSSHFKKPFLEYSHLKDDSKIRIIHNALSFHSFYDLANYNHKKKEVLIVSRLEEEPKRISLALKIWKEIETDHTLSEWKLKIVGHGKMESWYKSLVIHYGLQRVFFEGTKNPEPYYNEASIFMMTSSFEGWGLTLTEAQQYGCVPLAFHSFASLTDIITDKVNGFAIPNDDISLYIKQMKLLMTDEKLRKSMSANAIESSKQFSIEIIIKKWMEVINE</sequence>